<organism evidence="8 9">
    <name type="scientific">Rhinocladiella mackenziei CBS 650.93</name>
    <dbReference type="NCBI Taxonomy" id="1442369"/>
    <lineage>
        <taxon>Eukaryota</taxon>
        <taxon>Fungi</taxon>
        <taxon>Dikarya</taxon>
        <taxon>Ascomycota</taxon>
        <taxon>Pezizomycotina</taxon>
        <taxon>Eurotiomycetes</taxon>
        <taxon>Chaetothyriomycetidae</taxon>
        <taxon>Chaetothyriales</taxon>
        <taxon>Herpotrichiellaceae</taxon>
        <taxon>Rhinocladiella</taxon>
    </lineage>
</organism>
<dbReference type="Proteomes" id="UP000053617">
    <property type="component" value="Unassembled WGS sequence"/>
</dbReference>
<evidence type="ECO:0000259" key="7">
    <source>
        <dbReference type="Pfam" id="PF14378"/>
    </source>
</evidence>
<feature type="transmembrane region" description="Helical" evidence="6">
    <location>
        <begin position="245"/>
        <end position="263"/>
    </location>
</feature>
<name>A0A0D2H8S4_9EURO</name>
<dbReference type="RefSeq" id="XP_013274004.1">
    <property type="nucleotide sequence ID" value="XM_013418550.1"/>
</dbReference>
<evidence type="ECO:0000256" key="4">
    <source>
        <dbReference type="ARBA" id="ARBA00023136"/>
    </source>
</evidence>
<evidence type="ECO:0000313" key="9">
    <source>
        <dbReference type="Proteomes" id="UP000053617"/>
    </source>
</evidence>
<evidence type="ECO:0000256" key="6">
    <source>
        <dbReference type="SAM" id="Phobius"/>
    </source>
</evidence>
<feature type="transmembrane region" description="Helical" evidence="6">
    <location>
        <begin position="361"/>
        <end position="382"/>
    </location>
</feature>
<evidence type="ECO:0000256" key="1">
    <source>
        <dbReference type="ARBA" id="ARBA00004141"/>
    </source>
</evidence>
<feature type="transmembrane region" description="Helical" evidence="6">
    <location>
        <begin position="29"/>
        <end position="45"/>
    </location>
</feature>
<dbReference type="GO" id="GO:0016020">
    <property type="term" value="C:membrane"/>
    <property type="evidence" value="ECO:0007669"/>
    <property type="project" value="UniProtKB-SubCell"/>
</dbReference>
<feature type="domain" description="Inositolphosphotransferase Aur1/Ipt1" evidence="7">
    <location>
        <begin position="334"/>
        <end position="376"/>
    </location>
</feature>
<dbReference type="VEuPathDB" id="FungiDB:Z518_04844"/>
<dbReference type="InterPro" id="IPR052185">
    <property type="entry name" value="IPC_Synthase-Related"/>
</dbReference>
<keyword evidence="4 6" id="KW-0472">Membrane</keyword>
<evidence type="ECO:0000256" key="2">
    <source>
        <dbReference type="ARBA" id="ARBA00022692"/>
    </source>
</evidence>
<dbReference type="PANTHER" id="PTHR31310:SF10">
    <property type="entry name" value="INOSITOLPHOSPHOTRANSFERASE AUR1_IPT1 DOMAIN-CONTAINING PROTEIN"/>
    <property type="match status" value="1"/>
</dbReference>
<comment type="subcellular location">
    <subcellularLocation>
        <location evidence="1">Membrane</location>
        <topology evidence="1">Multi-pass membrane protein</topology>
    </subcellularLocation>
</comment>
<dbReference type="STRING" id="1442369.A0A0D2H8S4"/>
<dbReference type="GeneID" id="25292915"/>
<protein>
    <recommendedName>
        <fullName evidence="7">Inositolphosphotransferase Aur1/Ipt1 domain-containing protein</fullName>
    </recommendedName>
</protein>
<feature type="transmembrane region" description="Helical" evidence="6">
    <location>
        <begin position="333"/>
        <end position="355"/>
    </location>
</feature>
<feature type="transmembrane region" description="Helical" evidence="6">
    <location>
        <begin position="303"/>
        <end position="321"/>
    </location>
</feature>
<dbReference type="PANTHER" id="PTHR31310">
    <property type="match status" value="1"/>
</dbReference>
<proteinExistence type="predicted"/>
<feature type="domain" description="Inositolphosphotransferase Aur1/Ipt1" evidence="7">
    <location>
        <begin position="190"/>
        <end position="319"/>
    </location>
</feature>
<evidence type="ECO:0000256" key="3">
    <source>
        <dbReference type="ARBA" id="ARBA00022989"/>
    </source>
</evidence>
<dbReference type="CDD" id="cd03386">
    <property type="entry name" value="PAP2_Aur1_like"/>
    <property type="match status" value="1"/>
</dbReference>
<feature type="compositionally biased region" description="Polar residues" evidence="5">
    <location>
        <begin position="64"/>
        <end position="73"/>
    </location>
</feature>
<keyword evidence="3 6" id="KW-1133">Transmembrane helix</keyword>
<evidence type="ECO:0000256" key="5">
    <source>
        <dbReference type="SAM" id="MobiDB-lite"/>
    </source>
</evidence>
<dbReference type="Pfam" id="PF14378">
    <property type="entry name" value="PAP2_3"/>
    <property type="match status" value="2"/>
</dbReference>
<feature type="transmembrane region" description="Helical" evidence="6">
    <location>
        <begin position="213"/>
        <end position="233"/>
    </location>
</feature>
<dbReference type="InterPro" id="IPR026841">
    <property type="entry name" value="Aur1/Ipt1"/>
</dbReference>
<accession>A0A0D2H8S4</accession>
<dbReference type="AlphaFoldDB" id="A0A0D2H8S4"/>
<keyword evidence="2 6" id="KW-0812">Transmembrane</keyword>
<reference evidence="8 9" key="1">
    <citation type="submission" date="2015-01" db="EMBL/GenBank/DDBJ databases">
        <title>The Genome Sequence of Rhinocladiella mackenzie CBS 650.93.</title>
        <authorList>
            <consortium name="The Broad Institute Genomics Platform"/>
            <person name="Cuomo C."/>
            <person name="de Hoog S."/>
            <person name="Gorbushina A."/>
            <person name="Stielow B."/>
            <person name="Teixiera M."/>
            <person name="Abouelleil A."/>
            <person name="Chapman S.B."/>
            <person name="Priest M."/>
            <person name="Young S.K."/>
            <person name="Wortman J."/>
            <person name="Nusbaum C."/>
            <person name="Birren B."/>
        </authorList>
    </citation>
    <scope>NUCLEOTIDE SEQUENCE [LARGE SCALE GENOMIC DNA]</scope>
    <source>
        <strain evidence="8 9">CBS 650.93</strain>
    </source>
</reference>
<feature type="transmembrane region" description="Helical" evidence="6">
    <location>
        <begin position="127"/>
        <end position="149"/>
    </location>
</feature>
<evidence type="ECO:0000313" key="8">
    <source>
        <dbReference type="EMBL" id="KIX06868.1"/>
    </source>
</evidence>
<gene>
    <name evidence="8" type="ORF">Z518_04844</name>
</gene>
<sequence>MASPALNVTEAATAAQPNMGGAQFASHTWVEPIIVVSIMITSLTVNRRRGFRIIDAHRGRSPTRSLLPNSHLQDFSPDGSTDSDSYISTDSDVFTSSKHPPKKRDCCGMVVQTPNSSRFADHVHSRILAKFPFLIEMFYWVLNLLFYTLTKAVAQVTFSGYGGLRQLAQDHGVLILDIEHKSWLRFLFPIWENEFQAWFLNGHLTTMTFLNRIYSLVHIPGTVAFLSWYYYAAPNHSTFATVRRTMTLGNFAAFSIFTFYPCMPPRLLPEEYGFHDTVRQANAESVWVGGNYVNQLAAMPSLHFTYAFVIGCTFIYHSGVFRRVGRNEPRKSVVWQIFFLVAGICYPLLVLTVIVATANHYWLDAIVAMCTTTTSLLCNKVWMFLLPAEDMLCWVLRVDKPLPTTGDRLQRQGARYHVVRDEEEP</sequence>
<dbReference type="OrthoDB" id="2566866at2759"/>
<feature type="region of interest" description="Disordered" evidence="5">
    <location>
        <begin position="64"/>
        <end position="84"/>
    </location>
</feature>
<dbReference type="HOGENOM" id="CLU_035756_2_0_1"/>
<dbReference type="EMBL" id="KN847477">
    <property type="protein sequence ID" value="KIX06868.1"/>
    <property type="molecule type" value="Genomic_DNA"/>
</dbReference>
<keyword evidence="9" id="KW-1185">Reference proteome</keyword>